<accession>C9SUB8</accession>
<keyword evidence="1" id="KW-0472">Membrane</keyword>
<name>C9SUB8_VERA1</name>
<keyword evidence="1" id="KW-0812">Transmembrane</keyword>
<keyword evidence="1" id="KW-1133">Transmembrane helix</keyword>
<dbReference type="HOGENOM" id="CLU_1856815_0_0_1"/>
<dbReference type="Proteomes" id="UP000008698">
    <property type="component" value="Unassembled WGS sequence"/>
</dbReference>
<dbReference type="RefSeq" id="XP_003001494.1">
    <property type="nucleotide sequence ID" value="XM_003001448.1"/>
</dbReference>
<proteinExistence type="predicted"/>
<evidence type="ECO:0000313" key="3">
    <source>
        <dbReference type="Proteomes" id="UP000008698"/>
    </source>
</evidence>
<sequence length="138" mass="15257">MTVSDRVPPIASSELRSITDHCSSRQATGKMTAILRGFYGPFLFPTTPYFLVGLAMFTVIFVVALQRAHFDKLGPNLQNATLTMTAMHMCINFANDGLAGGLKDIPITAQCLFVAVFFQKAVRSLEKMREVRFGMTQC</sequence>
<organism evidence="3">
    <name type="scientific">Verticillium alfalfae (strain VaMs.102 / ATCC MYA-4576 / FGSC 10136)</name>
    <name type="common">Verticillium wilt of alfalfa</name>
    <name type="synonym">Verticillium albo-atrum</name>
    <dbReference type="NCBI Taxonomy" id="526221"/>
    <lineage>
        <taxon>Eukaryota</taxon>
        <taxon>Fungi</taxon>
        <taxon>Dikarya</taxon>
        <taxon>Ascomycota</taxon>
        <taxon>Pezizomycotina</taxon>
        <taxon>Sordariomycetes</taxon>
        <taxon>Hypocreomycetidae</taxon>
        <taxon>Glomerellales</taxon>
        <taxon>Plectosphaerellaceae</taxon>
        <taxon>Verticillium</taxon>
    </lineage>
</organism>
<dbReference type="GeneID" id="9529548"/>
<gene>
    <name evidence="2" type="ORF">VDBG_08539</name>
</gene>
<evidence type="ECO:0000313" key="2">
    <source>
        <dbReference type="EMBL" id="EEY22429.1"/>
    </source>
</evidence>
<dbReference type="EMBL" id="DS985225">
    <property type="protein sequence ID" value="EEY22429.1"/>
    <property type="molecule type" value="Genomic_DNA"/>
</dbReference>
<dbReference type="KEGG" id="val:VDBG_08539"/>
<dbReference type="OrthoDB" id="4853608at2759"/>
<dbReference type="AlphaFoldDB" id="C9SUB8"/>
<reference evidence="3" key="1">
    <citation type="journal article" date="2011" name="PLoS Pathog.">
        <title>Comparative genomics yields insights into niche adaptation of plant vascular wilt pathogens.</title>
        <authorList>
            <person name="Klosterman S.J."/>
            <person name="Subbarao K.V."/>
            <person name="Kang S."/>
            <person name="Veronese P."/>
            <person name="Gold S.E."/>
            <person name="Thomma B.P.H.J."/>
            <person name="Chen Z."/>
            <person name="Henrissat B."/>
            <person name="Lee Y.-H."/>
            <person name="Park J."/>
            <person name="Garcia-Pedrajas M.D."/>
            <person name="Barbara D.J."/>
            <person name="Anchieta A."/>
            <person name="de Jonge R."/>
            <person name="Santhanam P."/>
            <person name="Maruthachalam K."/>
            <person name="Atallah Z."/>
            <person name="Amyotte S.G."/>
            <person name="Paz Z."/>
            <person name="Inderbitzin P."/>
            <person name="Hayes R.J."/>
            <person name="Heiman D.I."/>
            <person name="Young S."/>
            <person name="Zeng Q."/>
            <person name="Engels R."/>
            <person name="Galagan J."/>
            <person name="Cuomo C.A."/>
            <person name="Dobinson K.F."/>
            <person name="Ma L.-J."/>
        </authorList>
    </citation>
    <scope>NUCLEOTIDE SEQUENCE [LARGE SCALE GENOMIC DNA]</scope>
    <source>
        <strain evidence="3">VaMs.102 / ATCC MYA-4576 / FGSC 10136</strain>
    </source>
</reference>
<feature type="transmembrane region" description="Helical" evidence="1">
    <location>
        <begin position="47"/>
        <end position="65"/>
    </location>
</feature>
<keyword evidence="3" id="KW-1185">Reference proteome</keyword>
<protein>
    <submittedName>
        <fullName evidence="2">Predicted protein</fullName>
    </submittedName>
</protein>
<evidence type="ECO:0000256" key="1">
    <source>
        <dbReference type="SAM" id="Phobius"/>
    </source>
</evidence>